<comment type="similarity">
    <text evidence="7">Belongs to the inositol monophosphatase superfamily. FBPase class 4 family.</text>
</comment>
<dbReference type="Gene3D" id="3.30.540.10">
    <property type="entry name" value="Fructose-1,6-Bisphosphatase, subunit A, domain 1"/>
    <property type="match status" value="1"/>
</dbReference>
<evidence type="ECO:0000313" key="10">
    <source>
        <dbReference type="Proteomes" id="UP001203207"/>
    </source>
</evidence>
<evidence type="ECO:0000256" key="2">
    <source>
        <dbReference type="ARBA" id="ARBA00013093"/>
    </source>
</evidence>
<name>A0AAE3FVP5_9EURY</name>
<dbReference type="EC" id="3.1.3.11" evidence="2"/>
<keyword evidence="6" id="KW-0119">Carbohydrate metabolism</keyword>
<feature type="binding site" evidence="8">
    <location>
        <position position="90"/>
    </location>
    <ligand>
        <name>Mg(2+)</name>
        <dbReference type="ChEBI" id="CHEBI:18420"/>
        <label>2</label>
    </ligand>
</feature>
<comment type="caution">
    <text evidence="9">The sequence shown here is derived from an EMBL/GenBank/DDBJ whole genome shotgun (WGS) entry which is preliminary data.</text>
</comment>
<feature type="binding site" evidence="8">
    <location>
        <position position="89"/>
    </location>
    <ligand>
        <name>Mg(2+)</name>
        <dbReference type="ChEBI" id="CHEBI:18420"/>
        <label>1</label>
        <note>catalytic</note>
    </ligand>
</feature>
<accession>A0AAE3FVP5</accession>
<reference evidence="9" key="2">
    <citation type="submission" date="2022-02" db="EMBL/GenBank/DDBJ databases">
        <authorList>
            <person name="Elcheninov A.G."/>
            <person name="Sorokin D.Y."/>
            <person name="Kublanov I.V."/>
        </authorList>
    </citation>
    <scope>NUCLEOTIDE SEQUENCE</scope>
    <source>
        <strain evidence="9">AArc-St2</strain>
    </source>
</reference>
<dbReference type="PANTHER" id="PTHR20854">
    <property type="entry name" value="INOSITOL MONOPHOSPHATASE"/>
    <property type="match status" value="1"/>
</dbReference>
<dbReference type="CDD" id="cd01637">
    <property type="entry name" value="IMPase_like"/>
    <property type="match status" value="1"/>
</dbReference>
<comment type="catalytic activity">
    <reaction evidence="1">
        <text>beta-D-fructose 1,6-bisphosphate + H2O = beta-D-fructose 6-phosphate + phosphate</text>
        <dbReference type="Rhea" id="RHEA:11064"/>
        <dbReference type="ChEBI" id="CHEBI:15377"/>
        <dbReference type="ChEBI" id="CHEBI:32966"/>
        <dbReference type="ChEBI" id="CHEBI:43474"/>
        <dbReference type="ChEBI" id="CHEBI:57634"/>
        <dbReference type="EC" id="3.1.3.11"/>
    </reaction>
</comment>
<dbReference type="Gene3D" id="3.40.190.80">
    <property type="match status" value="1"/>
</dbReference>
<dbReference type="InterPro" id="IPR000760">
    <property type="entry name" value="Inositol_monophosphatase-like"/>
</dbReference>
<dbReference type="SUPFAM" id="SSF56655">
    <property type="entry name" value="Carbohydrate phosphatase"/>
    <property type="match status" value="1"/>
</dbReference>
<dbReference type="GO" id="GO:0008934">
    <property type="term" value="F:inositol monophosphate 1-phosphatase activity"/>
    <property type="evidence" value="ECO:0007669"/>
    <property type="project" value="TreeGrafter"/>
</dbReference>
<evidence type="ECO:0000256" key="4">
    <source>
        <dbReference type="ARBA" id="ARBA00022801"/>
    </source>
</evidence>
<evidence type="ECO:0000256" key="7">
    <source>
        <dbReference type="ARBA" id="ARBA00038103"/>
    </source>
</evidence>
<dbReference type="GO" id="GO:0046872">
    <property type="term" value="F:metal ion binding"/>
    <property type="evidence" value="ECO:0007669"/>
    <property type="project" value="UniProtKB-KW"/>
</dbReference>
<dbReference type="PRINTS" id="PR00377">
    <property type="entry name" value="IMPHPHTASES"/>
</dbReference>
<evidence type="ECO:0000256" key="5">
    <source>
        <dbReference type="ARBA" id="ARBA00022842"/>
    </source>
</evidence>
<dbReference type="GO" id="GO:0007165">
    <property type="term" value="P:signal transduction"/>
    <property type="evidence" value="ECO:0007669"/>
    <property type="project" value="TreeGrafter"/>
</dbReference>
<dbReference type="InterPro" id="IPR020583">
    <property type="entry name" value="Inositol_monoP_metal-BS"/>
</dbReference>
<evidence type="ECO:0000256" key="1">
    <source>
        <dbReference type="ARBA" id="ARBA00001273"/>
    </source>
</evidence>
<proteinExistence type="inferred from homology"/>
<comment type="cofactor">
    <cofactor evidence="8">
        <name>Mg(2+)</name>
        <dbReference type="ChEBI" id="CHEBI:18420"/>
    </cofactor>
</comment>
<evidence type="ECO:0000313" key="9">
    <source>
        <dbReference type="EMBL" id="MCL9816188.1"/>
    </source>
</evidence>
<keyword evidence="4" id="KW-0378">Hydrolase</keyword>
<dbReference type="Proteomes" id="UP001203207">
    <property type="component" value="Unassembled WGS sequence"/>
</dbReference>
<keyword evidence="3 8" id="KW-0479">Metal-binding</keyword>
<dbReference type="PANTHER" id="PTHR20854:SF4">
    <property type="entry name" value="INOSITOL-1-MONOPHOSPHATASE-RELATED"/>
    <property type="match status" value="1"/>
</dbReference>
<feature type="binding site" evidence="8">
    <location>
        <position position="69"/>
    </location>
    <ligand>
        <name>Mg(2+)</name>
        <dbReference type="ChEBI" id="CHEBI:18420"/>
        <label>1</label>
        <note>catalytic</note>
    </ligand>
</feature>
<keyword evidence="5 8" id="KW-0460">Magnesium</keyword>
<dbReference type="RefSeq" id="WP_250583218.1">
    <property type="nucleotide sequence ID" value="NZ_JAKRVX010000002.1"/>
</dbReference>
<dbReference type="EMBL" id="JAKRVX010000002">
    <property type="protein sequence ID" value="MCL9816188.1"/>
    <property type="molecule type" value="Genomic_DNA"/>
</dbReference>
<dbReference type="GO" id="GO:0006020">
    <property type="term" value="P:inositol metabolic process"/>
    <property type="evidence" value="ECO:0007669"/>
    <property type="project" value="TreeGrafter"/>
</dbReference>
<dbReference type="PROSITE" id="PS00629">
    <property type="entry name" value="IMP_1"/>
    <property type="match status" value="1"/>
</dbReference>
<organism evidence="9 10">
    <name type="scientific">Natronocalculus amylovorans</name>
    <dbReference type="NCBI Taxonomy" id="2917812"/>
    <lineage>
        <taxon>Archaea</taxon>
        <taxon>Methanobacteriati</taxon>
        <taxon>Methanobacteriota</taxon>
        <taxon>Stenosarchaea group</taxon>
        <taxon>Halobacteria</taxon>
        <taxon>Halobacteriales</taxon>
        <taxon>Haloferacaceae</taxon>
        <taxon>Natronocalculus</taxon>
    </lineage>
</organism>
<evidence type="ECO:0000256" key="3">
    <source>
        <dbReference type="ARBA" id="ARBA00022723"/>
    </source>
</evidence>
<feature type="binding site" evidence="8">
    <location>
        <position position="87"/>
    </location>
    <ligand>
        <name>Mg(2+)</name>
        <dbReference type="ChEBI" id="CHEBI:18420"/>
        <label>1</label>
        <note>catalytic</note>
    </ligand>
</feature>
<sequence>MTTSPRRSTVAAAAANAGAAVAMDRFRTGIDIETKDGKTDVVTEADRLAQREVIKVIKESFPDDAIVGEEDDELKSVPDNGPAWVIDPIDGTNNYVRNIRLWGTAVAAVIDGEPVAAANVFPALGDTYTADETQAYRNGEPIAVSTEEDPQRCAVCPTIWWDFDNRDEYARATSAIVHQFGDLRRYGCAQAALSLVASGSLDGVNTNIQPNPWDTVAGVHLIRSAGGMVTDIHGDRWRHDSTGLVASSGAIHGEVLQATRAIEQLDD</sequence>
<evidence type="ECO:0000256" key="6">
    <source>
        <dbReference type="ARBA" id="ARBA00023277"/>
    </source>
</evidence>
<gene>
    <name evidence="9" type="ORF">AArcSt2_04450</name>
</gene>
<protein>
    <recommendedName>
        <fullName evidence="2">fructose-bisphosphatase</fullName>
        <ecNumber evidence="2">3.1.3.11</ecNumber>
    </recommendedName>
</protein>
<keyword evidence="10" id="KW-1185">Reference proteome</keyword>
<dbReference type="GO" id="GO:0042132">
    <property type="term" value="F:fructose 1,6-bisphosphate 1-phosphatase activity"/>
    <property type="evidence" value="ECO:0007669"/>
    <property type="project" value="UniProtKB-EC"/>
</dbReference>
<feature type="binding site" evidence="8">
    <location>
        <position position="214"/>
    </location>
    <ligand>
        <name>Mg(2+)</name>
        <dbReference type="ChEBI" id="CHEBI:18420"/>
        <label>1</label>
        <note>catalytic</note>
    </ligand>
</feature>
<dbReference type="Pfam" id="PF00459">
    <property type="entry name" value="Inositol_P"/>
    <property type="match status" value="1"/>
</dbReference>
<evidence type="ECO:0000256" key="8">
    <source>
        <dbReference type="PIRSR" id="PIRSR600760-2"/>
    </source>
</evidence>
<dbReference type="AlphaFoldDB" id="A0AAE3FVP5"/>
<reference evidence="9" key="1">
    <citation type="journal article" date="2022" name="Syst. Appl. Microbiol.">
        <title>Natronocalculus amylovorans gen. nov., sp. nov., and Natranaeroarchaeum aerophilus sp. nov., dominant culturable amylolytic natronoarchaea from hypersaline soda lakes in southwestern Siberia.</title>
        <authorList>
            <person name="Sorokin D.Y."/>
            <person name="Elcheninov A.G."/>
            <person name="Khizhniak T.V."/>
            <person name="Koenen M."/>
            <person name="Bale N.J."/>
            <person name="Damste J.S.S."/>
            <person name="Kublanov I.V."/>
        </authorList>
    </citation>
    <scope>NUCLEOTIDE SEQUENCE</scope>
    <source>
        <strain evidence="9">AArc-St2</strain>
    </source>
</reference>